<organism evidence="1">
    <name type="scientific">marine sediment metagenome</name>
    <dbReference type="NCBI Taxonomy" id="412755"/>
    <lineage>
        <taxon>unclassified sequences</taxon>
        <taxon>metagenomes</taxon>
        <taxon>ecological metagenomes</taxon>
    </lineage>
</organism>
<feature type="non-terminal residue" evidence="1">
    <location>
        <position position="1"/>
    </location>
</feature>
<comment type="caution">
    <text evidence="1">The sequence shown here is derived from an EMBL/GenBank/DDBJ whole genome shotgun (WGS) entry which is preliminary data.</text>
</comment>
<dbReference type="EMBL" id="LAZR01043197">
    <property type="protein sequence ID" value="KKL07663.1"/>
    <property type="molecule type" value="Genomic_DNA"/>
</dbReference>
<evidence type="ECO:0000313" key="1">
    <source>
        <dbReference type="EMBL" id="KKL07663.1"/>
    </source>
</evidence>
<name>A0A0F9D6E1_9ZZZZ</name>
<sequence>FVIGPKIFVNDEEFYEKTAEFLGFKAKIEVTRMFAKQLLIPDYWTGTSTRALVAGRETYDRMLDENSNDPVKLGMPLDLIVTDMATGECAFLVPHGVLYADQNAITAELDAEIILKDETMQLNVWLKFIADPVLGRYVEGL</sequence>
<proteinExistence type="predicted"/>
<reference evidence="1" key="1">
    <citation type="journal article" date="2015" name="Nature">
        <title>Complex archaea that bridge the gap between prokaryotes and eukaryotes.</title>
        <authorList>
            <person name="Spang A."/>
            <person name="Saw J.H."/>
            <person name="Jorgensen S.L."/>
            <person name="Zaremba-Niedzwiedzka K."/>
            <person name="Martijn J."/>
            <person name="Lind A.E."/>
            <person name="van Eijk R."/>
            <person name="Schleper C."/>
            <person name="Guy L."/>
            <person name="Ettema T.J."/>
        </authorList>
    </citation>
    <scope>NUCLEOTIDE SEQUENCE</scope>
</reference>
<protein>
    <submittedName>
        <fullName evidence="1">Uncharacterized protein</fullName>
    </submittedName>
</protein>
<gene>
    <name evidence="1" type="ORF">LCGC14_2583790</name>
</gene>
<dbReference type="AlphaFoldDB" id="A0A0F9D6E1"/>
<accession>A0A0F9D6E1</accession>